<accession>A0A2H0VZR6</accession>
<reference evidence="2" key="1">
    <citation type="submission" date="2017-09" db="EMBL/GenBank/DDBJ databases">
        <title>Depth-based differentiation of microbial function through sediment-hosted aquifers and enrichment of novel symbionts in the deep terrestrial subsurface.</title>
        <authorList>
            <person name="Probst A.J."/>
            <person name="Ladd B."/>
            <person name="Jarett J.K."/>
            <person name="Geller-Mcgrath D.E."/>
            <person name="Sieber C.M.K."/>
            <person name="Emerson J.B."/>
            <person name="Anantharaman K."/>
            <person name="Thomas B.C."/>
            <person name="Malmstrom R."/>
            <person name="Stieglmeier M."/>
            <person name="Klingl A."/>
            <person name="Woyke T."/>
            <person name="Ryan C.M."/>
            <person name="Banfield J.F."/>
        </authorList>
    </citation>
    <scope>NUCLEOTIDE SEQUENCE [LARGE SCALE GENOMIC DNA]</scope>
</reference>
<dbReference type="EMBL" id="PEZZ01000049">
    <property type="protein sequence ID" value="PIS04588.1"/>
    <property type="molecule type" value="Genomic_DNA"/>
</dbReference>
<dbReference type="AlphaFoldDB" id="A0A2H0VZR6"/>
<gene>
    <name evidence="1" type="ORF">COT81_05830</name>
</gene>
<protein>
    <submittedName>
        <fullName evidence="1">Uncharacterized protein</fullName>
    </submittedName>
</protein>
<organism evidence="1 2">
    <name type="scientific">Candidatus Buchananbacteria bacterium CG10_big_fil_rev_8_21_14_0_10_42_9</name>
    <dbReference type="NCBI Taxonomy" id="1974526"/>
    <lineage>
        <taxon>Bacteria</taxon>
        <taxon>Candidatus Buchananiibacteriota</taxon>
    </lineage>
</organism>
<comment type="caution">
    <text evidence="1">The sequence shown here is derived from an EMBL/GenBank/DDBJ whole genome shotgun (WGS) entry which is preliminary data.</text>
</comment>
<proteinExistence type="predicted"/>
<evidence type="ECO:0000313" key="1">
    <source>
        <dbReference type="EMBL" id="PIS04588.1"/>
    </source>
</evidence>
<dbReference type="Proteomes" id="UP000230935">
    <property type="component" value="Unassembled WGS sequence"/>
</dbReference>
<name>A0A2H0VZR6_9BACT</name>
<evidence type="ECO:0000313" key="2">
    <source>
        <dbReference type="Proteomes" id="UP000230935"/>
    </source>
</evidence>
<sequence>MTKSPEGGISALEKELPEYHMAIRYFGVYGESLGETEVKSLSLPDETFSQGVDTIELSIETPFGDFILADNIRAVREALSSIKHYCDLKQQAGQAGIQDFDELLKEKMSVRDGYGPRGAKENFDKWSAISREIEDLQHKQEQLKLALQKVKEYKV</sequence>